<organism evidence="2">
    <name type="scientific">Clandestinovirus</name>
    <dbReference type="NCBI Taxonomy" id="2831644"/>
    <lineage>
        <taxon>Viruses</taxon>
    </lineage>
</organism>
<protein>
    <submittedName>
        <fullName evidence="2">Uncharacterized protein</fullName>
    </submittedName>
</protein>
<accession>A0A8F8PK14</accession>
<name>A0A8F8PK14_9VIRU</name>
<dbReference type="EMBL" id="MZ420154">
    <property type="protein sequence ID" value="QYA18276.1"/>
    <property type="molecule type" value="Genomic_DNA"/>
</dbReference>
<evidence type="ECO:0000256" key="1">
    <source>
        <dbReference type="SAM" id="Coils"/>
    </source>
</evidence>
<evidence type="ECO:0000313" key="2">
    <source>
        <dbReference type="EMBL" id="QYA18276.1"/>
    </source>
</evidence>
<sequence>MSSITQGYESALDVVTDSTLTEKKGLTTIETTEYIRQLNRLRNGNSSLLRVRSQMQKALLKNEAPITERSIDSIATATVQQQTLVDNVRDSLAVWKTQVKSTGNPEDDPSVQEVQRQTALVKMVQEQTQKMQSILKPPANLVTQQEIQRMQQYFTAMEHAKKEVEFVVKNAKFRGMVATAAQVGSLVLVGTIALSSANVLAIPYFSSYAAPLAAHLPRIAYEVVMTVIPAATEFRKGGWKAAARKVVTSLGTRYILDNVDVKFAIHKTVTDATSPFAYQFIGWVTGKATVAFTDQVVTGILTGVAGFKSASEMAEEARLKVAEKLMKERKEFDRLVLDIQSGKINLAKQVYDEREKERLEIERQRKYSQASYLSRALRVPIDVVLMVMKQIGYKARELVKWTREQSKTALITTAIVTSGIAAFIHLGGSPVASIGWDIVNGFIKNSAAMYVIRSIVSKTKLVPKTAALLEKGVLKNIFGRDIAKSKPAIWLRQSFEKMLGRQLDWELKVSTLVAMMTSSMGISVAQTSLLWTMNLENLRWLNNRWNTGLVLSKSYDAFKLALEDGNLEQFKLTNIFEHLFKTAGTINIGDNIYDATGNTMFTIKTVDYSSQSIAITLPTGTERIINLSSSPELDKYYAKDTDGSLIPIAVGNMILPSLEYYQADEVLGVAKSTLELVAKQEPMETQKVIALVKKYRDSMGKVEKLKSELEASVQEIEQMEKNYDSDMAYSPTTPKTQKGFNDIKTSIASSIVRSKTDFVEYALKGKDEQTAFDYIESYLGGSVSQTSKRELLSAHRTGNRSMMELVVQKVITVENPWVASEPVLDRITKRMIGGMANNGPTDPLSQWKSFIRPLKMPDYMVMDTLKNRYKWVTTRDQIRTFGEIVMRSMTIDPVTYNTVGPEGSTLLDVVSRSVAQLKDDKVEPLTAVQGVLDLVSEKYPSYTILQRARRDISDIDWEVPQAKLDNIASELKEYMNSDNPLNPVSVNMVIINQLSNRNVLDKNDFYWLHDVLEERNAMAGLSMEEKQRQDDKVIGSVLDLVKKSFKRHVSKEQEIQASSPLRNIIQTEISNEFPVFPTMDTDEWRTILKATVKADYFSDYQSVTAIQTQKKFAINSFNQGYYDDAIEKWNELVHSKEGRSKLAEFNVEWDYLGRELNSMKIENVPSHMIAQHTVSDQKSFQRGWWIKKYGLDKPEAEKTIVGSIFGSSSDSDSIKTLANQYRSVLGLPEKQYTNDQVRRAGPTSDDPGLVYVQHLFDERLPRMSQRLTKMKNLSKTIDLQVASEIQSTLSLYKQRQTVQTRLGYELTKIEGLTKQFTQVSENIAMMMEKYRQEYERYGTRPNQYTNWSAGLEDAIKSMETKVSEMRLSFDNPVSPPIRSPLPSGDNIPQLDQKQQIIVDMRKSELIAASQRQQLLTEIGITTEVANQIQSVITHAQTTSSGTDLTLLTKFAAVFGHGGYGLNVKLAFDQNEIVKLKQVFGDYEKTLADLQKKLSQKPELSEYAGCITGTYRMKWPSGEIDPPEFARCYYEAFAGSKLHTAKNVVVNAGAQIMSAIFTATVGSYTGYIGGGLANTVGQTLILALNAFETALMTAVVQVSPKLSRMIEINLRNDDPDPTLHFWRFVAGWACMGRGATVTPLCRVANLAPGKEDGIPIASFNLRDLLLSNPSLVDNPHLPPFMEAIKDTSGYTLLKPLKVAKALTPLLYNMGTPFIKTIFLGDERTSHLRMLWDNWAREVAWSQSLGRETSIVDYLSVLKTLDINIGNSVYSTLSQVAWLGSTVGTWIFDRVKAGASNQLFGMEEND</sequence>
<reference evidence="2" key="1">
    <citation type="submission" date="2021-06" db="EMBL/GenBank/DDBJ databases">
        <authorList>
            <person name="Rolland C."/>
        </authorList>
    </citation>
    <scope>NUCLEOTIDE SEQUENCE</scope>
    <source>
        <strain evidence="2">347.936635</strain>
    </source>
</reference>
<gene>
    <name evidence="2" type="ORF">KOM_12_6</name>
</gene>
<proteinExistence type="predicted"/>
<feature type="coiled-coil region" evidence="1">
    <location>
        <begin position="699"/>
        <end position="726"/>
    </location>
</feature>
<keyword evidence="1" id="KW-0175">Coiled coil</keyword>